<evidence type="ECO:0000313" key="3">
    <source>
        <dbReference type="EMBL" id="TRX92515.1"/>
    </source>
</evidence>
<organism evidence="3 4">
    <name type="scientific">Xylaria flabelliformis</name>
    <dbReference type="NCBI Taxonomy" id="2512241"/>
    <lineage>
        <taxon>Eukaryota</taxon>
        <taxon>Fungi</taxon>
        <taxon>Dikarya</taxon>
        <taxon>Ascomycota</taxon>
        <taxon>Pezizomycotina</taxon>
        <taxon>Sordariomycetes</taxon>
        <taxon>Xylariomycetidae</taxon>
        <taxon>Xylariales</taxon>
        <taxon>Xylariaceae</taxon>
        <taxon>Xylaria</taxon>
    </lineage>
</organism>
<dbReference type="InterPro" id="IPR052895">
    <property type="entry name" value="HetReg/Transcr_Mod"/>
</dbReference>
<proteinExistence type="predicted"/>
<keyword evidence="4" id="KW-1185">Reference proteome</keyword>
<dbReference type="STRING" id="2512241.A0A553HX44"/>
<name>A0A553HX44_9PEZI</name>
<accession>A0A553HX44</accession>
<dbReference type="OrthoDB" id="2157530at2759"/>
<feature type="domain" description="Heterokaryon incompatibility" evidence="2">
    <location>
        <begin position="65"/>
        <end position="242"/>
    </location>
</feature>
<dbReference type="PANTHER" id="PTHR24148:SF73">
    <property type="entry name" value="HET DOMAIN PROTEIN (AFU_ORTHOLOGUE AFUA_8G01020)"/>
    <property type="match status" value="1"/>
</dbReference>
<dbReference type="InterPro" id="IPR010730">
    <property type="entry name" value="HET"/>
</dbReference>
<gene>
    <name evidence="3" type="ORF">FHL15_006682</name>
</gene>
<dbReference type="Pfam" id="PF06985">
    <property type="entry name" value="HET"/>
    <property type="match status" value="1"/>
</dbReference>
<dbReference type="PANTHER" id="PTHR24148">
    <property type="entry name" value="ANKYRIN REPEAT DOMAIN-CONTAINING PROTEIN 39 HOMOLOG-RELATED"/>
    <property type="match status" value="1"/>
</dbReference>
<dbReference type="AlphaFoldDB" id="A0A553HX44"/>
<dbReference type="Pfam" id="PF26639">
    <property type="entry name" value="Het-6_barrel"/>
    <property type="match status" value="1"/>
</dbReference>
<evidence type="ECO:0000313" key="4">
    <source>
        <dbReference type="Proteomes" id="UP000319160"/>
    </source>
</evidence>
<protein>
    <recommendedName>
        <fullName evidence="2">Heterokaryon incompatibility domain-containing protein</fullName>
    </recommendedName>
</protein>
<evidence type="ECO:0000256" key="1">
    <source>
        <dbReference type="SAM" id="MobiDB-lite"/>
    </source>
</evidence>
<feature type="region of interest" description="Disordered" evidence="1">
    <location>
        <begin position="561"/>
        <end position="590"/>
    </location>
</feature>
<comment type="caution">
    <text evidence="3">The sequence shown here is derived from an EMBL/GenBank/DDBJ whole genome shotgun (WGS) entry which is preliminary data.</text>
</comment>
<sequence>MVDTSSDGIWRQHLYLQTRLKEKNGRIRLLTIQPRQYAASRSESSSSTIHCFLRLAELKEHPQFTVVSHRWNSTDAVDETKSVLVNGAAVPVSPGLFEVLYHLQKETQAVVVWIDALCINHADENEKEKSVQVSQLPQIFAAAEKTFIWLGGTADRSDEAMKVLRRLTEEQLTLSAYVANWTPQIGMQLAQKILPSRFINSESPAAPGSREPLDLQHELESLRAPLKALMEREYWMDLWSLVELCLSSKGLVVCGSHGLALDHFSSAARALDHIINHLTYSKWLAAATNPTSPSAQSAVLSSEEVSNLSQSPALRILGRRDDYRKDTDSWLKSPDNPLFTLLSRFYAVPVENRLALRVKNPRDRIYAPACLATDTTGLDIVVDYSKDVNQVYAETSAAFLQKNPRVLQLARGTMATQDDLTSWAIDWENVRLPPSYLGSSERPFNACGPADIRYYRADTGISGEVSLKAGIVDQVQEVGNPYQPDQTGTDQQRIYLSEIKHFWEDSTASISSPYFAEQAAVALAKIPVGDIETSPASHAFIRGSSSTVAGYKRTIAALFPAETTEDDAPAETEEKEQQPEESKLPEPGPSIPYITAMARMAGRRPFRSHNGYVGLGPTDLAVGDTVAIPYGSPVPFAFRRAEGGGEDAAYRLVGEVYVFGIMDGEFMKVHRQETTLRIV</sequence>
<dbReference type="EMBL" id="VFLP01000036">
    <property type="protein sequence ID" value="TRX92515.1"/>
    <property type="molecule type" value="Genomic_DNA"/>
</dbReference>
<dbReference type="Proteomes" id="UP000319160">
    <property type="component" value="Unassembled WGS sequence"/>
</dbReference>
<feature type="compositionally biased region" description="Acidic residues" evidence="1">
    <location>
        <begin position="563"/>
        <end position="574"/>
    </location>
</feature>
<evidence type="ECO:0000259" key="2">
    <source>
        <dbReference type="Pfam" id="PF06985"/>
    </source>
</evidence>
<feature type="compositionally biased region" description="Basic and acidic residues" evidence="1">
    <location>
        <begin position="575"/>
        <end position="584"/>
    </location>
</feature>
<reference evidence="4" key="1">
    <citation type="submission" date="2019-06" db="EMBL/GenBank/DDBJ databases">
        <title>Draft genome sequence of the griseofulvin-producing fungus Xylaria cubensis strain G536.</title>
        <authorList>
            <person name="Mead M.E."/>
            <person name="Raja H.A."/>
            <person name="Steenwyk J.L."/>
            <person name="Knowles S.L."/>
            <person name="Oberlies N.H."/>
            <person name="Rokas A."/>
        </authorList>
    </citation>
    <scope>NUCLEOTIDE SEQUENCE [LARGE SCALE GENOMIC DNA]</scope>
    <source>
        <strain evidence="4">G536</strain>
    </source>
</reference>